<feature type="transmembrane region" description="Helical" evidence="6">
    <location>
        <begin position="188"/>
        <end position="208"/>
    </location>
</feature>
<feature type="transmembrane region" description="Helical" evidence="6">
    <location>
        <begin position="474"/>
        <end position="493"/>
    </location>
</feature>
<dbReference type="EMBL" id="HBIM01003566">
    <property type="protein sequence ID" value="CAE0404992.1"/>
    <property type="molecule type" value="Transcribed_RNA"/>
</dbReference>
<proteinExistence type="predicted"/>
<feature type="transmembrane region" description="Helical" evidence="6">
    <location>
        <begin position="272"/>
        <end position="293"/>
    </location>
</feature>
<keyword evidence="3 6" id="KW-1133">Transmembrane helix</keyword>
<dbReference type="InterPro" id="IPR036259">
    <property type="entry name" value="MFS_trans_sf"/>
</dbReference>
<feature type="transmembrane region" description="Helical" evidence="6">
    <location>
        <begin position="499"/>
        <end position="522"/>
    </location>
</feature>
<evidence type="ECO:0000256" key="5">
    <source>
        <dbReference type="SAM" id="MobiDB-lite"/>
    </source>
</evidence>
<reference evidence="8" key="1">
    <citation type="submission" date="2021-01" db="EMBL/GenBank/DDBJ databases">
        <authorList>
            <person name="Corre E."/>
            <person name="Pelletier E."/>
            <person name="Niang G."/>
            <person name="Scheremetjew M."/>
            <person name="Finn R."/>
            <person name="Kale V."/>
            <person name="Holt S."/>
            <person name="Cochrane G."/>
            <person name="Meng A."/>
            <person name="Brown T."/>
            <person name="Cohen L."/>
        </authorList>
    </citation>
    <scope>NUCLEOTIDE SEQUENCE</scope>
    <source>
        <strain evidence="8">CCMP127</strain>
    </source>
</reference>
<feature type="transmembrane region" description="Helical" evidence="6">
    <location>
        <begin position="111"/>
        <end position="131"/>
    </location>
</feature>
<feature type="region of interest" description="Disordered" evidence="5">
    <location>
        <begin position="319"/>
        <end position="379"/>
    </location>
</feature>
<dbReference type="Gene3D" id="1.20.1250.20">
    <property type="entry name" value="MFS general substrate transporter like domains"/>
    <property type="match status" value="1"/>
</dbReference>
<name>A0A7S3KZU3_9STRA</name>
<comment type="subcellular location">
    <subcellularLocation>
        <location evidence="1">Membrane</location>
        <topology evidence="1">Multi-pass membrane protein</topology>
    </subcellularLocation>
</comment>
<evidence type="ECO:0000256" key="1">
    <source>
        <dbReference type="ARBA" id="ARBA00004141"/>
    </source>
</evidence>
<feature type="transmembrane region" description="Helical" evidence="6">
    <location>
        <begin position="584"/>
        <end position="603"/>
    </location>
</feature>
<accession>A0A7S3KZU3</accession>
<keyword evidence="2 6" id="KW-0812">Transmembrane</keyword>
<dbReference type="PANTHER" id="PTHR21576">
    <property type="entry name" value="UNCHARACTERIZED NODULIN-LIKE PROTEIN"/>
    <property type="match status" value="1"/>
</dbReference>
<feature type="transmembrane region" description="Helical" evidence="6">
    <location>
        <begin position="229"/>
        <end position="252"/>
    </location>
</feature>
<evidence type="ECO:0000256" key="3">
    <source>
        <dbReference type="ARBA" id="ARBA00022989"/>
    </source>
</evidence>
<dbReference type="PANTHER" id="PTHR21576:SF158">
    <property type="entry name" value="RIBOSOMAL RNA-PROCESSING PROTEIN 12-LIKE CONSERVED DOMAIN-CONTAINING PROTEIN"/>
    <property type="match status" value="1"/>
</dbReference>
<protein>
    <recommendedName>
        <fullName evidence="7">Nodulin-like domain-containing protein</fullName>
    </recommendedName>
</protein>
<feature type="transmembrane region" description="Helical" evidence="6">
    <location>
        <begin position="83"/>
        <end position="104"/>
    </location>
</feature>
<evidence type="ECO:0000256" key="6">
    <source>
        <dbReference type="SAM" id="Phobius"/>
    </source>
</evidence>
<dbReference type="SUPFAM" id="SSF103473">
    <property type="entry name" value="MFS general substrate transporter"/>
    <property type="match status" value="2"/>
</dbReference>
<evidence type="ECO:0000259" key="7">
    <source>
        <dbReference type="Pfam" id="PF06813"/>
    </source>
</evidence>
<evidence type="ECO:0000256" key="2">
    <source>
        <dbReference type="ARBA" id="ARBA00022692"/>
    </source>
</evidence>
<dbReference type="AlphaFoldDB" id="A0A7S3KZU3"/>
<feature type="transmembrane region" description="Helical" evidence="6">
    <location>
        <begin position="20"/>
        <end position="47"/>
    </location>
</feature>
<keyword evidence="4 6" id="KW-0472">Membrane</keyword>
<evidence type="ECO:0000256" key="4">
    <source>
        <dbReference type="ARBA" id="ARBA00023136"/>
    </source>
</evidence>
<evidence type="ECO:0000313" key="8">
    <source>
        <dbReference type="EMBL" id="CAE0404992.1"/>
    </source>
</evidence>
<feature type="compositionally biased region" description="Acidic residues" evidence="5">
    <location>
        <begin position="322"/>
        <end position="352"/>
    </location>
</feature>
<dbReference type="GO" id="GO:0016020">
    <property type="term" value="C:membrane"/>
    <property type="evidence" value="ECO:0007669"/>
    <property type="project" value="UniProtKB-SubCell"/>
</dbReference>
<gene>
    <name evidence="8" type="ORF">ACOF00016_LOCUS3072</name>
</gene>
<dbReference type="InterPro" id="IPR010658">
    <property type="entry name" value="Nodulin-like"/>
</dbReference>
<feature type="domain" description="Nodulin-like" evidence="7">
    <location>
        <begin position="24"/>
        <end position="238"/>
    </location>
</feature>
<sequence>MSPPSSSLTPMSQVNAKRSNIPAMVGAIGVALTTGGPTYAFGLYGAALKQNLGLSQGDLDTISTAFFVAGLLSWAPGLFADRFGARLAICIGGCTGCTSLLLYWCIAKEYIVIPSHAVLVTSLSLLGIFTFESSAMVTGSVFKVLTVTAGPSKGPAVGVAKGLVGLGSGAYTCMFESIKTSNESDLDFLPLAAFLFFTCATLPGFMLIPSRKELQSTDNFTHDAQPWHFRAMYCGLIGMGLLVIWDSLAALISSRNDDDSGDVRGGGDSGKSPWTAIVLFALWWGPLVAIYCSHKQQQQRQSMGDNDDDHRGSVYQTIHSQDEEDDDSNQQESANDGDESTVESAPADEPEATTDLLLADNHHGNGATTATRDGGVPNPPVIMAHTTAIHPDRTLFQMLQTPEAYCFLWSSTIMVGSGTVETNNMGQMTEALSLPSAVTPASMALFSVAQAAARVVTGAASEYTLQKYGWPRPVYLVFAAGIGAGAHFMLGWATGEVGFVLGVALSGINFGMVWPLLVLCSGEIFGASHVGANYLFYDGFSSAAGTLLLSKFIAQDVYEHHIDPATSPDAFTCLGTDCFRSTHFIIAIFCLTCVFSSVAFVVLTKDVYKPVMAIETAVTDAEEEEESGVAENGSNEPSENVEMESPTQ</sequence>
<dbReference type="Pfam" id="PF06813">
    <property type="entry name" value="Nodulin-like"/>
    <property type="match status" value="1"/>
</dbReference>
<feature type="region of interest" description="Disordered" evidence="5">
    <location>
        <begin position="619"/>
        <end position="648"/>
    </location>
</feature>
<organism evidence="8">
    <name type="scientific">Amphora coffeiformis</name>
    <dbReference type="NCBI Taxonomy" id="265554"/>
    <lineage>
        <taxon>Eukaryota</taxon>
        <taxon>Sar</taxon>
        <taxon>Stramenopiles</taxon>
        <taxon>Ochrophyta</taxon>
        <taxon>Bacillariophyta</taxon>
        <taxon>Bacillariophyceae</taxon>
        <taxon>Bacillariophycidae</taxon>
        <taxon>Thalassiophysales</taxon>
        <taxon>Catenulaceae</taxon>
        <taxon>Amphora</taxon>
    </lineage>
</organism>